<evidence type="ECO:0000256" key="8">
    <source>
        <dbReference type="ARBA" id="ARBA00023136"/>
    </source>
</evidence>
<feature type="transmembrane region" description="Helical" evidence="9">
    <location>
        <begin position="332"/>
        <end position="359"/>
    </location>
</feature>
<dbReference type="Proteomes" id="UP000007879">
    <property type="component" value="Unassembled WGS sequence"/>
</dbReference>
<evidence type="ECO:0000256" key="9">
    <source>
        <dbReference type="RuleBase" id="RU363079"/>
    </source>
</evidence>
<sequence>MAPYMFLLCLCLLGMCSFCRGFYIPGVAPSEFQEGSALDIKAMSMTSIKTQLPYDYYILPFCSPSEDTIRYKTLNLGEVLRGDRIVNTLYNFSMLNEVSCQVLCEKSLTSKQSNAFYERISDEYTLHMLLDNLPAASVFKNLKTGDLQYEDGFKLGYISSNKAYINNHLYITVLYHRLQRSMIEVSYRIVGFEVEPQSIAMDAMTTTAEGNKVLCALSSKGEPSPMEIKKDSQNSVRFTFSVQFKASDVAWASRWDTYLRMSDVQIHWFAICNSVAIVLFLTGILALIIIRTLRRDIARYNMRDEEMDETLEETGWKLVHGDVFRPPQYPTLLVGCLGSGIQLFCMLLIILAFAMFGMLSPASRGALLTASIVLFMFMGLISGYHAARMFRTLKGNEWKMAATLTAVLYPSVIFGIGFLLNFFIWGKHSSGAVPFTTMIALLFLWFGISFPLVFIGFYFGYRKQPYEHPVRTNQIPRQIPDQPWYLSPFLSSTVAGILPFGAIFVELFFILSAIWENQFYYLFGFLYLVFVILIIACAEVAIAMTYFQLCAENYHWWWRSYFISGSPSYYVFAYAIIYYFTKLEIEDFIPTLLYFGYTTVMVTGFWLLTGTIGFYATYFFIRRIYAAVKQD</sequence>
<proteinExistence type="inferred from homology"/>
<dbReference type="GeneID" id="100639392"/>
<feature type="transmembrane region" description="Helical" evidence="9">
    <location>
        <begin position="521"/>
        <end position="549"/>
    </location>
</feature>
<keyword evidence="7" id="KW-0333">Golgi apparatus</keyword>
<dbReference type="GO" id="GO:0016020">
    <property type="term" value="C:membrane"/>
    <property type="evidence" value="ECO:0007669"/>
    <property type="project" value="UniProtKB-SubCell"/>
</dbReference>
<evidence type="ECO:0000256" key="4">
    <source>
        <dbReference type="ARBA" id="ARBA00022692"/>
    </source>
</evidence>
<evidence type="ECO:0000256" key="6">
    <source>
        <dbReference type="ARBA" id="ARBA00022989"/>
    </source>
</evidence>
<reference evidence="11" key="1">
    <citation type="journal article" date="2010" name="Nature">
        <title>The Amphimedon queenslandica genome and the evolution of animal complexity.</title>
        <authorList>
            <person name="Srivastava M."/>
            <person name="Simakov O."/>
            <person name="Chapman J."/>
            <person name="Fahey B."/>
            <person name="Gauthier M.E."/>
            <person name="Mitros T."/>
            <person name="Richards G.S."/>
            <person name="Conaco C."/>
            <person name="Dacre M."/>
            <person name="Hellsten U."/>
            <person name="Larroux C."/>
            <person name="Putnam N.H."/>
            <person name="Stanke M."/>
            <person name="Adamska M."/>
            <person name="Darling A."/>
            <person name="Degnan S.M."/>
            <person name="Oakley T.H."/>
            <person name="Plachetzki D.C."/>
            <person name="Zhai Y."/>
            <person name="Adamski M."/>
            <person name="Calcino A."/>
            <person name="Cummins S.F."/>
            <person name="Goodstein D.M."/>
            <person name="Harris C."/>
            <person name="Jackson D.J."/>
            <person name="Leys S.P."/>
            <person name="Shu S."/>
            <person name="Woodcroft B.J."/>
            <person name="Vervoort M."/>
            <person name="Kosik K.S."/>
            <person name="Manning G."/>
            <person name="Degnan B.M."/>
            <person name="Rokhsar D.S."/>
        </authorList>
    </citation>
    <scope>NUCLEOTIDE SEQUENCE [LARGE SCALE GENOMIC DNA]</scope>
</reference>
<accession>A0AAN0I9Y5</accession>
<feature type="transmembrane region" description="Helical" evidence="9">
    <location>
        <begin position="438"/>
        <end position="461"/>
    </location>
</feature>
<organism evidence="10 11">
    <name type="scientific">Amphimedon queenslandica</name>
    <name type="common">Sponge</name>
    <dbReference type="NCBI Taxonomy" id="400682"/>
    <lineage>
        <taxon>Eukaryota</taxon>
        <taxon>Metazoa</taxon>
        <taxon>Porifera</taxon>
        <taxon>Demospongiae</taxon>
        <taxon>Heteroscleromorpha</taxon>
        <taxon>Haplosclerida</taxon>
        <taxon>Niphatidae</taxon>
        <taxon>Amphimedon</taxon>
    </lineage>
</organism>
<evidence type="ECO:0000256" key="7">
    <source>
        <dbReference type="ARBA" id="ARBA00023034"/>
    </source>
</evidence>
<evidence type="ECO:0000256" key="3">
    <source>
        <dbReference type="ARBA" id="ARBA00005227"/>
    </source>
</evidence>
<feature type="chain" id="PRO_5042667551" description="Transmembrane 9 superfamily member" evidence="9">
    <location>
        <begin position="22"/>
        <end position="631"/>
    </location>
</feature>
<keyword evidence="4 9" id="KW-0812">Transmembrane</keyword>
<keyword evidence="8 9" id="KW-0472">Membrane</keyword>
<dbReference type="RefSeq" id="XP_003383523.1">
    <property type="nucleotide sequence ID" value="XM_003383475.3"/>
</dbReference>
<keyword evidence="5 9" id="KW-0732">Signal</keyword>
<dbReference type="InterPro" id="IPR004240">
    <property type="entry name" value="EMP70"/>
</dbReference>
<dbReference type="AlphaFoldDB" id="A0AAN0I9Y5"/>
<dbReference type="PANTHER" id="PTHR10766">
    <property type="entry name" value="TRANSMEMBRANE 9 SUPERFAMILY PROTEIN"/>
    <property type="match status" value="1"/>
</dbReference>
<keyword evidence="11" id="KW-1185">Reference proteome</keyword>
<dbReference type="KEGG" id="aqu:100639392"/>
<feature type="signal peptide" evidence="9">
    <location>
        <begin position="1"/>
        <end position="21"/>
    </location>
</feature>
<name>A0AAN0I9Y5_AMPQE</name>
<evidence type="ECO:0000256" key="1">
    <source>
        <dbReference type="ARBA" id="ARBA00004141"/>
    </source>
</evidence>
<feature type="transmembrane region" description="Helical" evidence="9">
    <location>
        <begin position="407"/>
        <end position="426"/>
    </location>
</feature>
<dbReference type="EnsemblMetazoa" id="XM_003383475.3">
    <property type="protein sequence ID" value="XP_003383523.1"/>
    <property type="gene ID" value="LOC100639392"/>
</dbReference>
<protein>
    <recommendedName>
        <fullName evidence="9">Transmembrane 9 superfamily member</fullName>
    </recommendedName>
</protein>
<feature type="transmembrane region" description="Helical" evidence="9">
    <location>
        <begin position="561"/>
        <end position="580"/>
    </location>
</feature>
<evidence type="ECO:0000256" key="2">
    <source>
        <dbReference type="ARBA" id="ARBA00004555"/>
    </source>
</evidence>
<evidence type="ECO:0000313" key="11">
    <source>
        <dbReference type="Proteomes" id="UP000007879"/>
    </source>
</evidence>
<feature type="transmembrane region" description="Helical" evidence="9">
    <location>
        <begin position="592"/>
        <end position="621"/>
    </location>
</feature>
<evidence type="ECO:0000256" key="5">
    <source>
        <dbReference type="ARBA" id="ARBA00022729"/>
    </source>
</evidence>
<comment type="similarity">
    <text evidence="3 9">Belongs to the nonaspanin (TM9SF) (TC 9.A.2) family.</text>
</comment>
<dbReference type="GO" id="GO:0072657">
    <property type="term" value="P:protein localization to membrane"/>
    <property type="evidence" value="ECO:0007669"/>
    <property type="project" value="TreeGrafter"/>
</dbReference>
<dbReference type="Pfam" id="PF02990">
    <property type="entry name" value="EMP70"/>
    <property type="match status" value="1"/>
</dbReference>
<evidence type="ECO:0000313" key="10">
    <source>
        <dbReference type="EnsemblMetazoa" id="XP_003383523.1"/>
    </source>
</evidence>
<comment type="subcellular location">
    <subcellularLocation>
        <location evidence="2">Golgi apparatus</location>
    </subcellularLocation>
    <subcellularLocation>
        <location evidence="1">Membrane</location>
        <topology evidence="1">Multi-pass membrane protein</topology>
    </subcellularLocation>
</comment>
<reference evidence="10" key="2">
    <citation type="submission" date="2024-06" db="UniProtKB">
        <authorList>
            <consortium name="EnsemblMetazoa"/>
        </authorList>
    </citation>
    <scope>IDENTIFICATION</scope>
</reference>
<keyword evidence="6 9" id="KW-1133">Transmembrane helix</keyword>
<dbReference type="GO" id="GO:0005794">
    <property type="term" value="C:Golgi apparatus"/>
    <property type="evidence" value="ECO:0007669"/>
    <property type="project" value="UniProtKB-SubCell"/>
</dbReference>
<dbReference type="PANTHER" id="PTHR10766:SF55">
    <property type="entry name" value="TRANSMEMBRANE 9 SUPERFAMILY MEMBER 4"/>
    <property type="match status" value="1"/>
</dbReference>
<feature type="transmembrane region" description="Helical" evidence="9">
    <location>
        <begin position="268"/>
        <end position="293"/>
    </location>
</feature>
<feature type="transmembrane region" description="Helical" evidence="9">
    <location>
        <begin position="494"/>
        <end position="515"/>
    </location>
</feature>
<feature type="transmembrane region" description="Helical" evidence="9">
    <location>
        <begin position="365"/>
        <end position="387"/>
    </location>
</feature>